<evidence type="ECO:0000256" key="6">
    <source>
        <dbReference type="ARBA" id="ARBA00022927"/>
    </source>
</evidence>
<keyword evidence="4 10" id="KW-0963">Cytoplasm</keyword>
<dbReference type="Pfam" id="PF16420">
    <property type="entry name" value="ATG7_N"/>
    <property type="match status" value="1"/>
</dbReference>
<dbReference type="FunFam" id="3.40.50.720:FF:000156">
    <property type="entry name" value="Ubiquitin-like modifier-activating enzyme ATG7"/>
    <property type="match status" value="1"/>
</dbReference>
<dbReference type="InterPro" id="IPR042522">
    <property type="entry name" value="Atg7_N_1"/>
</dbReference>
<dbReference type="AlphaFoldDB" id="A0A8C9YAG1"/>
<keyword evidence="8" id="KW-0090">Biological rhythms</keyword>
<dbReference type="GO" id="GO:0015031">
    <property type="term" value="P:protein transport"/>
    <property type="evidence" value="ECO:0007669"/>
    <property type="project" value="UniProtKB-UniRule"/>
</dbReference>
<name>A0A8C9YAG1_SANLU</name>
<evidence type="ECO:0000259" key="11">
    <source>
        <dbReference type="Pfam" id="PF00899"/>
    </source>
</evidence>
<dbReference type="GO" id="GO:0000045">
    <property type="term" value="P:autophagosome assembly"/>
    <property type="evidence" value="ECO:0007669"/>
    <property type="project" value="TreeGrafter"/>
</dbReference>
<dbReference type="InterPro" id="IPR000594">
    <property type="entry name" value="ThiF_NAD_FAD-bd"/>
</dbReference>
<organism evidence="13 14">
    <name type="scientific">Sander lucioperca</name>
    <name type="common">Pike-perch</name>
    <name type="synonym">Perca lucioperca</name>
    <dbReference type="NCBI Taxonomy" id="283035"/>
    <lineage>
        <taxon>Eukaryota</taxon>
        <taxon>Metazoa</taxon>
        <taxon>Chordata</taxon>
        <taxon>Craniata</taxon>
        <taxon>Vertebrata</taxon>
        <taxon>Euteleostomi</taxon>
        <taxon>Actinopterygii</taxon>
        <taxon>Neopterygii</taxon>
        <taxon>Teleostei</taxon>
        <taxon>Neoteleostei</taxon>
        <taxon>Acanthomorphata</taxon>
        <taxon>Eupercaria</taxon>
        <taxon>Perciformes</taxon>
        <taxon>Percoidei</taxon>
        <taxon>Percidae</taxon>
        <taxon>Luciopercinae</taxon>
        <taxon>Sander</taxon>
    </lineage>
</organism>
<feature type="domain" description="THIF-type NAD/FAD binding fold" evidence="11">
    <location>
        <begin position="343"/>
        <end position="594"/>
    </location>
</feature>
<dbReference type="PANTHER" id="PTHR10953:SF3">
    <property type="entry name" value="UBIQUITIN-LIKE MODIFIER-ACTIVATING ENZYME ATG7"/>
    <property type="match status" value="1"/>
</dbReference>
<dbReference type="GO" id="GO:0060255">
    <property type="term" value="P:regulation of macromolecule metabolic process"/>
    <property type="evidence" value="ECO:0007669"/>
    <property type="project" value="UniProtKB-ARBA"/>
</dbReference>
<dbReference type="GO" id="GO:0000422">
    <property type="term" value="P:autophagy of mitochondrion"/>
    <property type="evidence" value="ECO:0007669"/>
    <property type="project" value="TreeGrafter"/>
</dbReference>
<dbReference type="GO" id="GO:0019778">
    <property type="term" value="F:Atg12 activating enzyme activity"/>
    <property type="evidence" value="ECO:0007669"/>
    <property type="project" value="TreeGrafter"/>
</dbReference>
<accession>A0A8C9YAG1</accession>
<evidence type="ECO:0000256" key="2">
    <source>
        <dbReference type="ARBA" id="ARBA00017647"/>
    </source>
</evidence>
<reference evidence="13" key="1">
    <citation type="submission" date="2025-08" db="UniProtKB">
        <authorList>
            <consortium name="Ensembl"/>
        </authorList>
    </citation>
    <scope>IDENTIFICATION</scope>
</reference>
<dbReference type="Gene3D" id="3.40.140.70">
    <property type="entry name" value="Ubiquitin-like modifier-activating enzyme ATG7 N-terminal domain"/>
    <property type="match status" value="1"/>
</dbReference>
<dbReference type="InterPro" id="IPR035985">
    <property type="entry name" value="Ubiquitin-activating_enz"/>
</dbReference>
<dbReference type="Ensembl" id="ENSSLUT00000022923.1">
    <property type="protein sequence ID" value="ENSSLUP00000022187.1"/>
    <property type="gene ID" value="ENSSLUG00000009644.1"/>
</dbReference>
<dbReference type="GO" id="GO:0048511">
    <property type="term" value="P:rhythmic process"/>
    <property type="evidence" value="ECO:0007669"/>
    <property type="project" value="UniProtKB-KW"/>
</dbReference>
<dbReference type="Gene3D" id="3.40.140.100">
    <property type="entry name" value="Ubiquitin-like modifier-activating enzyme ATG7 C-terminal domain"/>
    <property type="match status" value="1"/>
</dbReference>
<dbReference type="GO" id="GO:0009896">
    <property type="term" value="P:positive regulation of catabolic process"/>
    <property type="evidence" value="ECO:0007669"/>
    <property type="project" value="UniProtKB-ARBA"/>
</dbReference>
<dbReference type="GO" id="GO:0032446">
    <property type="term" value="P:protein modification by small protein conjugation"/>
    <property type="evidence" value="ECO:0007669"/>
    <property type="project" value="TreeGrafter"/>
</dbReference>
<dbReference type="GeneTree" id="ENSGT00390000017509"/>
<dbReference type="FunFam" id="3.40.140.70:FF:000001">
    <property type="entry name" value="Ubiquitin-like modifier-activating enzyme atg7"/>
    <property type="match status" value="1"/>
</dbReference>
<sequence>MASDTSEAASSTPDLKLQFAPFSSALEAGFWHQLTQKKLNDYRLDESPKSIKGYYYNGDPLGLPTRLTLEFSAFEVDGPTPARCCPAIGTLYNTNTLDAFKTADKKALLEKEAMEMWDAIQSGAALKDPSVLCKFILLTFADLKKYHFYYWFCFPALCFPEGIRIVQQPSALDQVFSAKQIAALQEAYDVLCIKSGITAVPYFLMKYTDDTVQMAPLGDWDTFFTDTKKVTVAVYDPCTLSQHPGWPLRNLLVLLANRWGSKLDTVEVLCFRDRTLQGSRSIQHSVIFQIKLPELPLISACPKSVGWEKNPKGAMGPRMVNLSECMDPKRLAESSVDLNLKLMRWRLVPSLDLDKVVTTKCLLLGAGTLGCNVARTLLGWGVRHITFVDNAKISYSNPVRQPLYEFEDCLGGGKPKAMAAVDRLTKIFPGVNAEGYNMSIPMPGHPVNFSQATLSQAQTDVEHLEKLISQHDVVFLLMDTRESRWLPTVIAASKRKLVVNAALGFDTFVVMRHGLKKPIVSQTGSAPSVPGSSLFSNIPGHKLGCYFCNDVVAPGDSTRDRTLDQQCTVSRPGLAMIAGALAVEMMVSILQHSEGGYAVASSSDDRMNEPPTSLGLVPHQVLDHYEREGFNFLSKVFNSSHSFLEDLTGLTLLHQETQAAEVNHTRIHLSNRRPAHRPALHSCKHPERVCDV</sequence>
<dbReference type="GO" id="GO:0080090">
    <property type="term" value="P:regulation of primary metabolic process"/>
    <property type="evidence" value="ECO:0007669"/>
    <property type="project" value="UniProtKB-ARBA"/>
</dbReference>
<evidence type="ECO:0000313" key="13">
    <source>
        <dbReference type="Ensembl" id="ENSSLUP00000022187.1"/>
    </source>
</evidence>
<evidence type="ECO:0000256" key="4">
    <source>
        <dbReference type="ARBA" id="ARBA00022490"/>
    </source>
</evidence>
<feature type="active site" description="Glycyl thioester intermediate" evidence="9">
    <location>
        <position position="567"/>
    </location>
</feature>
<feature type="domain" description="Ubiquitin-like modifier-activating enzyme Atg7 N-terminal" evidence="12">
    <location>
        <begin position="17"/>
        <end position="326"/>
    </location>
</feature>
<evidence type="ECO:0000256" key="1">
    <source>
        <dbReference type="ARBA" id="ARBA00010931"/>
    </source>
</evidence>
<dbReference type="InterPro" id="IPR042523">
    <property type="entry name" value="Atg7_N_2"/>
</dbReference>
<dbReference type="Pfam" id="PF00899">
    <property type="entry name" value="ThiF"/>
    <property type="match status" value="1"/>
</dbReference>
<dbReference type="NCBIfam" id="TIGR01381">
    <property type="entry name" value="E1_like_apg7"/>
    <property type="match status" value="1"/>
</dbReference>
<keyword evidence="6 10" id="KW-0653">Protein transport</keyword>
<dbReference type="FunFam" id="3.40.140.100:FF:000001">
    <property type="entry name" value="Ubiquitin-like modifier-activating enzyme ATG7"/>
    <property type="match status" value="1"/>
</dbReference>
<dbReference type="GO" id="GO:0019779">
    <property type="term" value="F:Atg8 activating enzyme activity"/>
    <property type="evidence" value="ECO:0007669"/>
    <property type="project" value="TreeGrafter"/>
</dbReference>
<comment type="subcellular location">
    <subcellularLocation>
        <location evidence="10">Cytoplasm</location>
    </subcellularLocation>
    <subcellularLocation>
        <location evidence="10">Preautophagosomal structure</location>
    </subcellularLocation>
</comment>
<dbReference type="GO" id="GO:0034727">
    <property type="term" value="P:piecemeal microautophagy of the nucleus"/>
    <property type="evidence" value="ECO:0007669"/>
    <property type="project" value="TreeGrafter"/>
</dbReference>
<protein>
    <recommendedName>
        <fullName evidence="2 10">Ubiquitin-like modifier-activating enzyme ATG7</fullName>
    </recommendedName>
    <alternativeName>
        <fullName evidence="10">Autophagy-related protein 7</fullName>
    </alternativeName>
</protein>
<evidence type="ECO:0000256" key="8">
    <source>
        <dbReference type="ARBA" id="ARBA00023108"/>
    </source>
</evidence>
<reference evidence="13" key="2">
    <citation type="submission" date="2025-09" db="UniProtKB">
        <authorList>
            <consortium name="Ensembl"/>
        </authorList>
    </citation>
    <scope>IDENTIFICATION</scope>
</reference>
<dbReference type="CDD" id="cd01486">
    <property type="entry name" value="Apg7"/>
    <property type="match status" value="1"/>
</dbReference>
<comment type="function">
    <text evidence="10">E1-like activating enzyme involved in the 2 ubiquitin-like systems required for cytoplasm to vacuole transport (Cvt) and autophagy. Activates ATG12 for its conjugation with ATG5 as well as the ATG8 family proteins for their conjugation with phosphatidylethanolamine. Both systems are needed for the ATG8 association to Cvt vesicles and autophagosomes membranes. Required for autophagic death induced by caspase-8 inhibition. Required for mitophagy which contributes to regulate mitochondrial quantity and quality by eliminating the mitochondria to a basal level to fulfill cellular energy requirements and preventing excess ROS production. Modulates p53/TP53 activity to regulate cell cycle and survival during metabolic stress.</text>
</comment>
<proteinExistence type="inferred from homology"/>
<evidence type="ECO:0000256" key="5">
    <source>
        <dbReference type="ARBA" id="ARBA00022786"/>
    </source>
</evidence>
<keyword evidence="14" id="KW-1185">Reference proteome</keyword>
<dbReference type="PANTHER" id="PTHR10953">
    <property type="entry name" value="UBIQUITIN-ACTIVATING ENZYME E1"/>
    <property type="match status" value="1"/>
</dbReference>
<dbReference type="Gene3D" id="3.40.50.720">
    <property type="entry name" value="NAD(P)-binding Rossmann-like Domain"/>
    <property type="match status" value="1"/>
</dbReference>
<gene>
    <name evidence="13" type="primary">atg7</name>
</gene>
<dbReference type="SUPFAM" id="SSF69572">
    <property type="entry name" value="Activating enzymes of the ubiquitin-like proteins"/>
    <property type="match status" value="1"/>
</dbReference>
<dbReference type="InterPro" id="IPR032197">
    <property type="entry name" value="Atg7_N"/>
</dbReference>
<comment type="similarity">
    <text evidence="1 10">Belongs to the ATG7 family.</text>
</comment>
<evidence type="ECO:0000313" key="14">
    <source>
        <dbReference type="Proteomes" id="UP000694568"/>
    </source>
</evidence>
<dbReference type="InterPro" id="IPR045886">
    <property type="entry name" value="ThiF/MoeB/HesA"/>
</dbReference>
<evidence type="ECO:0000259" key="12">
    <source>
        <dbReference type="Pfam" id="PF16420"/>
    </source>
</evidence>
<dbReference type="InterPro" id="IPR006285">
    <property type="entry name" value="Atg7"/>
</dbReference>
<evidence type="ECO:0000256" key="3">
    <source>
        <dbReference type="ARBA" id="ARBA00022448"/>
    </source>
</evidence>
<dbReference type="Proteomes" id="UP000694568">
    <property type="component" value="Unplaced"/>
</dbReference>
<dbReference type="GO" id="GO:0042981">
    <property type="term" value="P:regulation of apoptotic process"/>
    <property type="evidence" value="ECO:0007669"/>
    <property type="project" value="UniProtKB-ARBA"/>
</dbReference>
<evidence type="ECO:0000256" key="9">
    <source>
        <dbReference type="PIRSR" id="PIRSR606285-1"/>
    </source>
</evidence>
<keyword evidence="3 10" id="KW-0813">Transport</keyword>
<dbReference type="GO" id="GO:0006995">
    <property type="term" value="P:cellular response to nitrogen starvation"/>
    <property type="evidence" value="ECO:0007669"/>
    <property type="project" value="TreeGrafter"/>
</dbReference>
<comment type="subunit">
    <text evidence="10">Homodimer.</text>
</comment>
<keyword evidence="7 10" id="KW-0072">Autophagy</keyword>
<evidence type="ECO:0000256" key="10">
    <source>
        <dbReference type="RuleBase" id="RU366022"/>
    </source>
</evidence>
<evidence type="ECO:0000256" key="7">
    <source>
        <dbReference type="ARBA" id="ARBA00023006"/>
    </source>
</evidence>
<dbReference type="GO" id="GO:0000407">
    <property type="term" value="C:phagophore assembly site"/>
    <property type="evidence" value="ECO:0007669"/>
    <property type="project" value="UniProtKB-SubCell"/>
</dbReference>
<keyword evidence="5 10" id="KW-0833">Ubl conjugation pathway</keyword>